<sequence>MTYLLGAGTMGIDVTVSRALACSVAVKANRPRGLARVFVGRRPGEAPALAGQVFSLCSFAQSLASRIAVLNAAGLVMGADARTAGMAGLLAERTFETLRALVLRWPTPLPEKMAVIAGRQLREALAASQAIVSQARSGQIAKDSLAAEATRLSAAAHALGTPHNGNEPVAGSVLCVMLRELDDAAAFAQRSPDPLTAEDDAEVIARLCDEPDFASMPRLPGRVVETGSFARRVAATSPHEPHLGRRLLARISDIQDCLAQLARLASSGEEDWPSLAAGGPTPDAGGYGAVECARGRLYHYAEIGGDGRLAAYRILAPTEWNFHPAGPFVDRLLSLRIGTGGTAARSVSLLALLLDPCVAFEVNIREATHA</sequence>
<name>A0A6N7LLP9_SINTE</name>
<dbReference type="SUPFAM" id="SSF56762">
    <property type="entry name" value="HydB/Nqo4-like"/>
    <property type="match status" value="1"/>
</dbReference>
<dbReference type="InterPro" id="IPR050867">
    <property type="entry name" value="NiFe/NiFeSe_hydrgnase_LSU"/>
</dbReference>
<reference evidence="1 2" key="1">
    <citation type="journal article" date="2013" name="Genome Biol.">
        <title>Comparative genomics of the core and accessory genomes of 48 Sinorhizobium strains comprising five genospecies.</title>
        <authorList>
            <person name="Sugawara M."/>
            <person name="Epstein B."/>
            <person name="Badgley B.D."/>
            <person name="Unno T."/>
            <person name="Xu L."/>
            <person name="Reese J."/>
            <person name="Gyaneshwar P."/>
            <person name="Denny R."/>
            <person name="Mudge J."/>
            <person name="Bharti A.K."/>
            <person name="Farmer A.D."/>
            <person name="May G.D."/>
            <person name="Woodward J.E."/>
            <person name="Medigue C."/>
            <person name="Vallenet D."/>
            <person name="Lajus A."/>
            <person name="Rouy Z."/>
            <person name="Martinez-Vaz B."/>
            <person name="Tiffin P."/>
            <person name="Young N.D."/>
            <person name="Sadowsky M.J."/>
        </authorList>
    </citation>
    <scope>NUCLEOTIDE SEQUENCE [LARGE SCALE GENOMIC DNA]</scope>
    <source>
        <strain evidence="1 2">USDA4894</strain>
    </source>
</reference>
<dbReference type="OrthoDB" id="9157196at2"/>
<evidence type="ECO:0000313" key="1">
    <source>
        <dbReference type="EMBL" id="MQX18159.1"/>
    </source>
</evidence>
<dbReference type="InterPro" id="IPR029014">
    <property type="entry name" value="NiFe-Hase_large"/>
</dbReference>
<dbReference type="AlphaFoldDB" id="A0A6N7LLP9"/>
<dbReference type="PANTHER" id="PTHR42958:SF4">
    <property type="entry name" value="HYDROGENASE EXPRESSION_FORMATION PROTEIN HUPK"/>
    <property type="match status" value="1"/>
</dbReference>
<dbReference type="EMBL" id="WITC01000116">
    <property type="protein sequence ID" value="MQX18159.1"/>
    <property type="molecule type" value="Genomic_DNA"/>
</dbReference>
<proteinExistence type="predicted"/>
<comment type="caution">
    <text evidence="1">The sequence shown here is derived from an EMBL/GenBank/DDBJ whole genome shotgun (WGS) entry which is preliminary data.</text>
</comment>
<protein>
    <submittedName>
        <fullName evidence="1">Hydrogenase assembly protein HupF</fullName>
    </submittedName>
</protein>
<dbReference type="Gene3D" id="1.10.645.10">
    <property type="entry name" value="Cytochrome-c3 Hydrogenase, chain B"/>
    <property type="match status" value="2"/>
</dbReference>
<accession>A0A6N7LLP9</accession>
<dbReference type="RefSeq" id="WP_153441981.1">
    <property type="nucleotide sequence ID" value="NZ_JACIGA010000014.1"/>
</dbReference>
<dbReference type="Proteomes" id="UP000439983">
    <property type="component" value="Unassembled WGS sequence"/>
</dbReference>
<keyword evidence="2" id="KW-1185">Reference proteome</keyword>
<dbReference type="PANTHER" id="PTHR42958">
    <property type="entry name" value="HYDROGENASE-2 LARGE CHAIN"/>
    <property type="match status" value="1"/>
</dbReference>
<evidence type="ECO:0000313" key="2">
    <source>
        <dbReference type="Proteomes" id="UP000439983"/>
    </source>
</evidence>
<organism evidence="1 2">
    <name type="scientific">Sinorhizobium terangae</name>
    <dbReference type="NCBI Taxonomy" id="110322"/>
    <lineage>
        <taxon>Bacteria</taxon>
        <taxon>Pseudomonadati</taxon>
        <taxon>Pseudomonadota</taxon>
        <taxon>Alphaproteobacteria</taxon>
        <taxon>Hyphomicrobiales</taxon>
        <taxon>Rhizobiaceae</taxon>
        <taxon>Sinorhizobium/Ensifer group</taxon>
        <taxon>Sinorhizobium</taxon>
    </lineage>
</organism>
<gene>
    <name evidence="1" type="ORF">GHK62_26500</name>
</gene>